<dbReference type="WBParaSite" id="SMUV_0000714401-mRNA-1">
    <property type="protein sequence ID" value="SMUV_0000714401-mRNA-1"/>
    <property type="gene ID" value="SMUV_0000714401"/>
</dbReference>
<feature type="transmembrane region" description="Helical" evidence="2">
    <location>
        <begin position="150"/>
        <end position="172"/>
    </location>
</feature>
<evidence type="ECO:0000313" key="3">
    <source>
        <dbReference type="Proteomes" id="UP000046393"/>
    </source>
</evidence>
<feature type="transmembrane region" description="Helical" evidence="2">
    <location>
        <begin position="81"/>
        <end position="108"/>
    </location>
</feature>
<dbReference type="PANTHER" id="PTHR36694">
    <property type="entry name" value="PASIFLORA 1, ISOFORM A-RELATED"/>
    <property type="match status" value="1"/>
</dbReference>
<organism evidence="3 4">
    <name type="scientific">Syphacia muris</name>
    <dbReference type="NCBI Taxonomy" id="451379"/>
    <lineage>
        <taxon>Eukaryota</taxon>
        <taxon>Metazoa</taxon>
        <taxon>Ecdysozoa</taxon>
        <taxon>Nematoda</taxon>
        <taxon>Chromadorea</taxon>
        <taxon>Rhabditida</taxon>
        <taxon>Spirurina</taxon>
        <taxon>Oxyuridomorpha</taxon>
        <taxon>Oxyuroidea</taxon>
        <taxon>Oxyuridae</taxon>
        <taxon>Syphacia</taxon>
    </lineage>
</organism>
<feature type="transmembrane region" description="Helical" evidence="2">
    <location>
        <begin position="115"/>
        <end position="138"/>
    </location>
</feature>
<protein>
    <submittedName>
        <fullName evidence="4">MARVEL domain-containing protein</fullName>
    </submittedName>
</protein>
<reference evidence="4" key="1">
    <citation type="submission" date="2016-03" db="UniProtKB">
        <authorList>
            <consortium name="WormBaseParasite"/>
        </authorList>
    </citation>
    <scope>IDENTIFICATION</scope>
</reference>
<keyword evidence="3" id="KW-1185">Reference proteome</keyword>
<keyword evidence="2" id="KW-0472">Membrane</keyword>
<keyword evidence="2" id="KW-0812">Transmembrane</keyword>
<name>A0A0N5AR14_9BILA</name>
<sequence>MADPFRCLRNSAIATALWSILYSLIQIGIFGWQIKYCRDRQWELGNRNSEMPWNPIGEPQSLHPGLYNVYSETPEKRRLNALFSLSITTEVLACVHLCISVVFLIGAVKNYANCVWPWLISVCIIIITSTAYAILWWSGDVFGEQLAMSVAEFIMSLAVNGICAIVVAFYYARIRGNLFSDKPKKGDRDRLQQGKLLSVGVPEWKKEWDKKTTEKLKKRMKRKRSRSNDMRKNSRRLKHGDKFNDFSLGSKVRKGRQQRQFRECRADHFPIQRDKSCRTTNSGWTSKNSKNPAKCYNWLYLSQERLDAHNARLGKSSVSF</sequence>
<evidence type="ECO:0000313" key="4">
    <source>
        <dbReference type="WBParaSite" id="SMUV_0000714401-mRNA-1"/>
    </source>
</evidence>
<dbReference type="Proteomes" id="UP000046393">
    <property type="component" value="Unplaced"/>
</dbReference>
<feature type="compositionally biased region" description="Basic residues" evidence="1">
    <location>
        <begin position="216"/>
        <end position="225"/>
    </location>
</feature>
<dbReference type="AlphaFoldDB" id="A0A0N5AR14"/>
<feature type="transmembrane region" description="Helical" evidence="2">
    <location>
        <begin position="12"/>
        <end position="34"/>
    </location>
</feature>
<dbReference type="PANTHER" id="PTHR36694:SF8">
    <property type="entry name" value="MARVEL DOMAIN-CONTAINING PROTEIN"/>
    <property type="match status" value="1"/>
</dbReference>
<keyword evidence="2" id="KW-1133">Transmembrane helix</keyword>
<evidence type="ECO:0000256" key="2">
    <source>
        <dbReference type="SAM" id="Phobius"/>
    </source>
</evidence>
<proteinExistence type="predicted"/>
<accession>A0A0N5AR14</accession>
<evidence type="ECO:0000256" key="1">
    <source>
        <dbReference type="SAM" id="MobiDB-lite"/>
    </source>
</evidence>
<feature type="region of interest" description="Disordered" evidence="1">
    <location>
        <begin position="213"/>
        <end position="242"/>
    </location>
</feature>